<dbReference type="PANTHER" id="PTHR34857:SF2">
    <property type="entry name" value="SLL0384 PROTEIN"/>
    <property type="match status" value="1"/>
</dbReference>
<evidence type="ECO:0000256" key="4">
    <source>
        <dbReference type="ARBA" id="ARBA00022989"/>
    </source>
</evidence>
<accession>A0A239VLV1</accession>
<dbReference type="GeneID" id="63459798"/>
<evidence type="ECO:0000313" key="8">
    <source>
        <dbReference type="Proteomes" id="UP000242637"/>
    </source>
</evidence>
<feature type="transmembrane region" description="Helical" evidence="6">
    <location>
        <begin position="21"/>
        <end position="54"/>
    </location>
</feature>
<dbReference type="Pfam" id="PF02361">
    <property type="entry name" value="CbiQ"/>
    <property type="match status" value="1"/>
</dbReference>
<dbReference type="CDD" id="cd16914">
    <property type="entry name" value="EcfT"/>
    <property type="match status" value="1"/>
</dbReference>
<dbReference type="RefSeq" id="WP_028327775.1">
    <property type="nucleotide sequence ID" value="NZ_JAAFNI010000001.1"/>
</dbReference>
<dbReference type="Proteomes" id="UP000242637">
    <property type="component" value="Chromosome 1"/>
</dbReference>
<keyword evidence="5 6" id="KW-0472">Membrane</keyword>
<evidence type="ECO:0000256" key="1">
    <source>
        <dbReference type="ARBA" id="ARBA00004141"/>
    </source>
</evidence>
<dbReference type="GO" id="GO:0005886">
    <property type="term" value="C:plasma membrane"/>
    <property type="evidence" value="ECO:0007669"/>
    <property type="project" value="UniProtKB-ARBA"/>
</dbReference>
<dbReference type="PANTHER" id="PTHR34857">
    <property type="entry name" value="SLL0384 PROTEIN"/>
    <property type="match status" value="1"/>
</dbReference>
<reference evidence="7 8" key="1">
    <citation type="submission" date="2017-06" db="EMBL/GenBank/DDBJ databases">
        <authorList>
            <consortium name="Pathogen Informatics"/>
        </authorList>
    </citation>
    <scope>NUCLEOTIDE SEQUENCE [LARGE SCALE GENOMIC DNA]</scope>
    <source>
        <strain evidence="7 8">NCTC13039</strain>
    </source>
</reference>
<feature type="transmembrane region" description="Helical" evidence="6">
    <location>
        <begin position="131"/>
        <end position="153"/>
    </location>
</feature>
<name>A0A239VLV1_9MICO</name>
<feature type="transmembrane region" description="Helical" evidence="6">
    <location>
        <begin position="218"/>
        <end position="237"/>
    </location>
</feature>
<evidence type="ECO:0000313" key="7">
    <source>
        <dbReference type="EMBL" id="SNV22644.1"/>
    </source>
</evidence>
<feature type="transmembrane region" description="Helical" evidence="6">
    <location>
        <begin position="60"/>
        <end position="78"/>
    </location>
</feature>
<dbReference type="EMBL" id="LT906453">
    <property type="protein sequence ID" value="SNV22644.1"/>
    <property type="molecule type" value="Genomic_DNA"/>
</dbReference>
<keyword evidence="8" id="KW-1185">Reference proteome</keyword>
<proteinExistence type="predicted"/>
<protein>
    <submittedName>
        <fullName evidence="7">ABC-type cobalt transport system, permease component CbiQ and related transporters</fullName>
    </submittedName>
</protein>
<evidence type="ECO:0000256" key="2">
    <source>
        <dbReference type="ARBA" id="ARBA00022475"/>
    </source>
</evidence>
<dbReference type="STRING" id="1121387.GCA_000429885_02260"/>
<dbReference type="KEGG" id="dco:SAMEA4475696_1594"/>
<dbReference type="InterPro" id="IPR051611">
    <property type="entry name" value="ECF_transporter_component"/>
</dbReference>
<comment type="subcellular location">
    <subcellularLocation>
        <location evidence="1">Membrane</location>
        <topology evidence="1">Multi-pass membrane protein</topology>
    </subcellularLocation>
</comment>
<feature type="transmembrane region" description="Helical" evidence="6">
    <location>
        <begin position="85"/>
        <end position="111"/>
    </location>
</feature>
<keyword evidence="4 6" id="KW-1133">Transmembrane helix</keyword>
<dbReference type="OrthoDB" id="3251998at2"/>
<keyword evidence="3 6" id="KW-0812">Transmembrane</keyword>
<keyword evidence="2" id="KW-1003">Cell membrane</keyword>
<evidence type="ECO:0000256" key="3">
    <source>
        <dbReference type="ARBA" id="ARBA00022692"/>
    </source>
</evidence>
<evidence type="ECO:0000256" key="6">
    <source>
        <dbReference type="SAM" id="Phobius"/>
    </source>
</evidence>
<organism evidence="7 8">
    <name type="scientific">Dermatophilus congolensis</name>
    <dbReference type="NCBI Taxonomy" id="1863"/>
    <lineage>
        <taxon>Bacteria</taxon>
        <taxon>Bacillati</taxon>
        <taxon>Actinomycetota</taxon>
        <taxon>Actinomycetes</taxon>
        <taxon>Micrococcales</taxon>
        <taxon>Dermatophilaceae</taxon>
        <taxon>Dermatophilus</taxon>
    </lineage>
</organism>
<evidence type="ECO:0000256" key="5">
    <source>
        <dbReference type="ARBA" id="ARBA00023136"/>
    </source>
</evidence>
<gene>
    <name evidence="7" type="ORF">SAMEA4475696_01594</name>
</gene>
<dbReference type="InterPro" id="IPR003339">
    <property type="entry name" value="ABC/ECF_trnsptr_transmembrane"/>
</dbReference>
<sequence>MRTSEPESLRERLALDPRTTMLLVAGVSAAALGPYGQHFIVPGVALAVLLALSVNEWRRAVWVSVIALGAWLAARLLLPISSPAVAASVVVPLDYVARYSAAVGVAIHLFATTSPTVLHAALRALRLPRSIAVTLVVMIRFLPVVLTEACAVLDAMRLQGLTRPSALFRHPILVIERFTVPMIASSLRAGDDLSSAALLRGLGSPTPPSVLHPPRFRAIDAAWVLIAVVLFIAGWYWT</sequence>
<dbReference type="AlphaFoldDB" id="A0A239VLV1"/>